<evidence type="ECO:0000256" key="10">
    <source>
        <dbReference type="ARBA" id="ARBA00023125"/>
    </source>
</evidence>
<dbReference type="GO" id="GO:0005737">
    <property type="term" value="C:cytoplasm"/>
    <property type="evidence" value="ECO:0007669"/>
    <property type="project" value="TreeGrafter"/>
</dbReference>
<dbReference type="NCBIfam" id="TIGR01391">
    <property type="entry name" value="dnaG"/>
    <property type="match status" value="1"/>
</dbReference>
<evidence type="ECO:0000313" key="17">
    <source>
        <dbReference type="EMBL" id="PJC52434.1"/>
    </source>
</evidence>
<comment type="domain">
    <text evidence="12">Contains an N-terminal zinc-binding domain, a central core domain that contains the primase activity, and a C-terminal DnaB-binding domain.</text>
</comment>
<dbReference type="HAMAP" id="MF_00974">
    <property type="entry name" value="DNA_primase_DnaG"/>
    <property type="match status" value="1"/>
</dbReference>
<dbReference type="InterPro" id="IPR006295">
    <property type="entry name" value="DNA_primase_DnaG"/>
</dbReference>
<evidence type="ECO:0000256" key="5">
    <source>
        <dbReference type="ARBA" id="ARBA00022705"/>
    </source>
</evidence>
<feature type="region of interest" description="Disordered" evidence="15">
    <location>
        <begin position="433"/>
        <end position="455"/>
    </location>
</feature>
<evidence type="ECO:0000256" key="14">
    <source>
        <dbReference type="PIRSR" id="PIRSR002811-1"/>
    </source>
</evidence>
<comment type="catalytic activity">
    <reaction evidence="12">
        <text>ssDNA + n NTP = ssDNA/pppN(pN)n-1 hybrid + (n-1) diphosphate.</text>
        <dbReference type="EC" id="2.7.7.101"/>
    </reaction>
</comment>
<keyword evidence="3 12" id="KW-0808">Transferase</keyword>
<evidence type="ECO:0000256" key="1">
    <source>
        <dbReference type="ARBA" id="ARBA00022478"/>
    </source>
</evidence>
<dbReference type="PANTHER" id="PTHR30313">
    <property type="entry name" value="DNA PRIMASE"/>
    <property type="match status" value="1"/>
</dbReference>
<keyword evidence="2 12" id="KW-0639">Primosome</keyword>
<dbReference type="Pfam" id="PF13155">
    <property type="entry name" value="Toprim_2"/>
    <property type="match status" value="1"/>
</dbReference>
<evidence type="ECO:0000259" key="16">
    <source>
        <dbReference type="PROSITE" id="PS50880"/>
    </source>
</evidence>
<keyword evidence="5 12" id="KW-0235">DNA replication</keyword>
<feature type="compositionally biased region" description="Low complexity" evidence="15">
    <location>
        <begin position="442"/>
        <end position="454"/>
    </location>
</feature>
<dbReference type="InterPro" id="IPR002694">
    <property type="entry name" value="Znf_CHC2"/>
</dbReference>
<evidence type="ECO:0000256" key="8">
    <source>
        <dbReference type="ARBA" id="ARBA00022833"/>
    </source>
</evidence>
<dbReference type="CDD" id="cd03364">
    <property type="entry name" value="TOPRIM_DnaG_primases"/>
    <property type="match status" value="1"/>
</dbReference>
<dbReference type="AlphaFoldDB" id="A0A2M8F9L8"/>
<accession>A0A2M8F9L8</accession>
<dbReference type="Pfam" id="PF10410">
    <property type="entry name" value="DnaB_bind"/>
    <property type="match status" value="1"/>
</dbReference>
<evidence type="ECO:0000256" key="13">
    <source>
        <dbReference type="PIRNR" id="PIRNR002811"/>
    </source>
</evidence>
<evidence type="ECO:0000256" key="3">
    <source>
        <dbReference type="ARBA" id="ARBA00022679"/>
    </source>
</evidence>
<comment type="similarity">
    <text evidence="12 13">Belongs to the DnaG primase family.</text>
</comment>
<keyword evidence="8 12" id="KW-0862">Zinc</keyword>
<dbReference type="Pfam" id="PF08275">
    <property type="entry name" value="DNAG_N"/>
    <property type="match status" value="1"/>
</dbReference>
<dbReference type="GO" id="GO:0003899">
    <property type="term" value="F:DNA-directed RNA polymerase activity"/>
    <property type="evidence" value="ECO:0007669"/>
    <property type="project" value="UniProtKB-UniRule"/>
</dbReference>
<evidence type="ECO:0000256" key="9">
    <source>
        <dbReference type="ARBA" id="ARBA00022842"/>
    </source>
</evidence>
<dbReference type="PANTHER" id="PTHR30313:SF2">
    <property type="entry name" value="DNA PRIMASE"/>
    <property type="match status" value="1"/>
</dbReference>
<keyword evidence="9" id="KW-0460">Magnesium</keyword>
<reference evidence="18" key="1">
    <citation type="submission" date="2017-09" db="EMBL/GenBank/DDBJ databases">
        <title>Depth-based differentiation of microbial function through sediment-hosted aquifers and enrichment of novel symbionts in the deep terrestrial subsurface.</title>
        <authorList>
            <person name="Probst A.J."/>
            <person name="Ladd B."/>
            <person name="Jarett J.K."/>
            <person name="Geller-Mcgrath D.E."/>
            <person name="Sieber C.M.K."/>
            <person name="Emerson J.B."/>
            <person name="Anantharaman K."/>
            <person name="Thomas B.C."/>
            <person name="Malmstrom R."/>
            <person name="Stieglmeier M."/>
            <person name="Klingl A."/>
            <person name="Woyke T."/>
            <person name="Ryan C.M."/>
            <person name="Banfield J.F."/>
        </authorList>
    </citation>
    <scope>NUCLEOTIDE SEQUENCE [LARGE SCALE GENOMIC DNA]</scope>
</reference>
<dbReference type="Proteomes" id="UP000231456">
    <property type="component" value="Unassembled WGS sequence"/>
</dbReference>
<comment type="cofactor">
    <cofactor evidence="12 13 14">
        <name>Zn(2+)</name>
        <dbReference type="ChEBI" id="CHEBI:29105"/>
    </cofactor>
    <text evidence="12 13 14">Binds 1 zinc ion per monomer.</text>
</comment>
<evidence type="ECO:0000256" key="12">
    <source>
        <dbReference type="HAMAP-Rule" id="MF_00974"/>
    </source>
</evidence>
<evidence type="ECO:0000256" key="11">
    <source>
        <dbReference type="ARBA" id="ARBA00023163"/>
    </source>
</evidence>
<dbReference type="InterPro" id="IPR036977">
    <property type="entry name" value="DNA_primase_Znf_CHC2"/>
</dbReference>
<evidence type="ECO:0000313" key="18">
    <source>
        <dbReference type="Proteomes" id="UP000231456"/>
    </source>
</evidence>
<dbReference type="GO" id="GO:0008270">
    <property type="term" value="F:zinc ion binding"/>
    <property type="evidence" value="ECO:0007669"/>
    <property type="project" value="UniProtKB-UniRule"/>
</dbReference>
<dbReference type="EMBL" id="PFRH01000094">
    <property type="protein sequence ID" value="PJC52434.1"/>
    <property type="molecule type" value="Genomic_DNA"/>
</dbReference>
<dbReference type="InterPro" id="IPR019475">
    <property type="entry name" value="DNA_primase_DnaB-bd"/>
</dbReference>
<gene>
    <name evidence="12" type="primary">dnaG</name>
    <name evidence="17" type="ORF">CO030_02805</name>
</gene>
<evidence type="ECO:0000256" key="15">
    <source>
        <dbReference type="SAM" id="MobiDB-lite"/>
    </source>
</evidence>
<name>A0A2M8F9L8_9BACT</name>
<evidence type="ECO:0000256" key="2">
    <source>
        <dbReference type="ARBA" id="ARBA00022515"/>
    </source>
</evidence>
<dbReference type="GO" id="GO:0003677">
    <property type="term" value="F:DNA binding"/>
    <property type="evidence" value="ECO:0007669"/>
    <property type="project" value="UniProtKB-KW"/>
</dbReference>
<dbReference type="SUPFAM" id="SSF57783">
    <property type="entry name" value="Zinc beta-ribbon"/>
    <property type="match status" value="1"/>
</dbReference>
<evidence type="ECO:0000256" key="4">
    <source>
        <dbReference type="ARBA" id="ARBA00022695"/>
    </source>
</evidence>
<dbReference type="SUPFAM" id="SSF56731">
    <property type="entry name" value="DNA primase core"/>
    <property type="match status" value="1"/>
</dbReference>
<keyword evidence="1 12" id="KW-0240">DNA-directed RNA polymerase</keyword>
<dbReference type="InterPro" id="IPR050219">
    <property type="entry name" value="DnaG_primase"/>
</dbReference>
<comment type="caution">
    <text evidence="17">The sequence shown here is derived from an EMBL/GenBank/DDBJ whole genome shotgun (WGS) entry which is preliminary data.</text>
</comment>
<dbReference type="InterPro" id="IPR006171">
    <property type="entry name" value="TOPRIM_dom"/>
</dbReference>
<dbReference type="InterPro" id="IPR037068">
    <property type="entry name" value="DNA_primase_core_N_sf"/>
</dbReference>
<evidence type="ECO:0000256" key="7">
    <source>
        <dbReference type="ARBA" id="ARBA00022771"/>
    </source>
</evidence>
<dbReference type="GO" id="GO:0006269">
    <property type="term" value="P:DNA replication, synthesis of primer"/>
    <property type="evidence" value="ECO:0007669"/>
    <property type="project" value="UniProtKB-UniRule"/>
</dbReference>
<sequence>MKDTELIKQKIDIVDLIGEYVQLKPAGINHKGLCPFHQEKSPSFMANRERQSWHCFGCNKGGDVFSFVQEIEGMDFVEALKMLAQKAGIQLTNTFEDKESSSQKNRIKDINAKATAFYHHVLLNTEASKDARAYLETRGLTKDTIVDWQIGFIPDQWDLLTTYLLKKGYSIDDLVASGLTIKKDGATAGSSKGFYDRFRGRIMFPIWDVHGNVVGFTGRVLVETEKSGGKYVNTPQTPVYDKSRVVFGLNKAKQEIRKKDVVVMVEGQMDVIACHQAGMKNVVATSGTALTSEQIVLLKRYATNVNMAFDADEAGVKAAKRGIDIAVEQGMRVRVIEIPDGAGKDPDECLKKNPEVWFQAVEKASPMMDWYFSRTFAGKNLSDPQVKQQIVDILLPEITRIPYAVERDHWLQQLASRIGVDTNILREDIKRVEKKTSPPPMASAQAPTQPSSSTIKKAVSREEQLFERYLMAVLVSGEGESLLHVQDHRFPQFQTFALFPLYEKLKVQYTSVRSLQTDSFREFFEKQDEENPLDILIMKAHLELDDLEAKDMKKEAEETLFGLHETLRQARLKSLELALRQAEAEKNQESMQDILREVQDLNTM</sequence>
<feature type="domain" description="Toprim" evidence="16">
    <location>
        <begin position="260"/>
        <end position="341"/>
    </location>
</feature>
<comment type="function">
    <text evidence="12 13">RNA polymerase that catalyzes the synthesis of short RNA molecules used as primers for DNA polymerase during DNA replication.</text>
</comment>
<dbReference type="Gene3D" id="3.40.1360.10">
    <property type="match status" value="1"/>
</dbReference>
<keyword evidence="7 12" id="KW-0863">Zinc-finger</keyword>
<keyword evidence="4 12" id="KW-0548">Nucleotidyltransferase</keyword>
<dbReference type="EC" id="2.7.7.101" evidence="12"/>
<keyword evidence="11 12" id="KW-0804">Transcription</keyword>
<comment type="subunit">
    <text evidence="12">Monomer. Interacts with DnaB.</text>
</comment>
<proteinExistence type="inferred from homology"/>
<dbReference type="Pfam" id="PF01807">
    <property type="entry name" value="Zn_ribbon_DnaG"/>
    <property type="match status" value="1"/>
</dbReference>
<dbReference type="GO" id="GO:0000428">
    <property type="term" value="C:DNA-directed RNA polymerase complex"/>
    <property type="evidence" value="ECO:0007669"/>
    <property type="project" value="UniProtKB-KW"/>
</dbReference>
<dbReference type="InterPro" id="IPR013264">
    <property type="entry name" value="DNAG_N"/>
</dbReference>
<dbReference type="GO" id="GO:1990077">
    <property type="term" value="C:primosome complex"/>
    <property type="evidence" value="ECO:0007669"/>
    <property type="project" value="UniProtKB-KW"/>
</dbReference>
<feature type="zinc finger region" description="CHC2-type" evidence="12 14">
    <location>
        <begin position="34"/>
        <end position="58"/>
    </location>
</feature>
<keyword evidence="6 12" id="KW-0479">Metal-binding</keyword>
<dbReference type="InterPro" id="IPR030846">
    <property type="entry name" value="DnaG_bac"/>
</dbReference>
<dbReference type="Gene3D" id="3.90.980.10">
    <property type="entry name" value="DNA primase, catalytic core, N-terminal domain"/>
    <property type="match status" value="1"/>
</dbReference>
<dbReference type="InterPro" id="IPR034151">
    <property type="entry name" value="TOPRIM_DnaG_bac"/>
</dbReference>
<dbReference type="Gene3D" id="3.90.580.10">
    <property type="entry name" value="Zinc finger, CHC2-type domain"/>
    <property type="match status" value="1"/>
</dbReference>
<dbReference type="PIRSF" id="PIRSF002811">
    <property type="entry name" value="DnaG"/>
    <property type="match status" value="1"/>
</dbReference>
<dbReference type="SMART" id="SM00400">
    <property type="entry name" value="ZnF_CHCC"/>
    <property type="match status" value="1"/>
</dbReference>
<dbReference type="SMART" id="SM00493">
    <property type="entry name" value="TOPRIM"/>
    <property type="match status" value="1"/>
</dbReference>
<dbReference type="PROSITE" id="PS50880">
    <property type="entry name" value="TOPRIM"/>
    <property type="match status" value="1"/>
</dbReference>
<keyword evidence="10 12" id="KW-0238">DNA-binding</keyword>
<evidence type="ECO:0000256" key="6">
    <source>
        <dbReference type="ARBA" id="ARBA00022723"/>
    </source>
</evidence>
<dbReference type="FunFam" id="3.90.580.10:FF:000001">
    <property type="entry name" value="DNA primase"/>
    <property type="match status" value="1"/>
</dbReference>
<organism evidence="17 18">
    <name type="scientific">Candidatus Magasanikbacteria bacterium CG_4_9_14_0_2_um_filter_42_11</name>
    <dbReference type="NCBI Taxonomy" id="1974643"/>
    <lineage>
        <taxon>Bacteria</taxon>
        <taxon>Candidatus Magasanikiibacteriota</taxon>
    </lineage>
</organism>
<protein>
    <recommendedName>
        <fullName evidence="12 13">DNA primase</fullName>
        <ecNumber evidence="12">2.7.7.101</ecNumber>
    </recommendedName>
</protein>